<reference evidence="1" key="1">
    <citation type="submission" date="2023-03" db="EMBL/GenBank/DDBJ databases">
        <title>Emydomyces testavorans Genome Sequence.</title>
        <authorList>
            <person name="Hoyer L."/>
        </authorList>
    </citation>
    <scope>NUCLEOTIDE SEQUENCE</scope>
    <source>
        <strain evidence="1">16-2883</strain>
    </source>
</reference>
<evidence type="ECO:0000313" key="2">
    <source>
        <dbReference type="Proteomes" id="UP001219355"/>
    </source>
</evidence>
<gene>
    <name evidence="1" type="ORF">PRK78_001369</name>
</gene>
<dbReference type="EMBL" id="CP120627">
    <property type="protein sequence ID" value="WEW55934.1"/>
    <property type="molecule type" value="Genomic_DNA"/>
</dbReference>
<dbReference type="Proteomes" id="UP001219355">
    <property type="component" value="Chromosome 1"/>
</dbReference>
<protein>
    <submittedName>
        <fullName evidence="1">Uncharacterized protein</fullName>
    </submittedName>
</protein>
<proteinExistence type="predicted"/>
<dbReference type="AlphaFoldDB" id="A0AAF0IIL1"/>
<sequence>MADSGDTVTENTSQPVRAYLQQRQNEVLEYRREFETALGCLPEETPVYQYQSVTRLKSAVHTLDADGGYCVFVNVPMRAVDEELEEQKIGRITYYRFLRILVVKMPGECHEAATSWLDTAIAMKVTAMGMQLHKELYFMRSTRRHHKEPNSSYRPMTLPAGRLPLWPSVVVETGRSEAHAALFHDAQQWFQKSSGLIQNVITVKVARQCITITRYIPREQTENGCQPEPVQTVIVQTARESPAHITGGPFIIPFRELFLRDPIQDQGNLVFTNDEMRSWAEWALMAHGI</sequence>
<accession>A0AAF0IIL1</accession>
<evidence type="ECO:0000313" key="1">
    <source>
        <dbReference type="EMBL" id="WEW55934.1"/>
    </source>
</evidence>
<keyword evidence="2" id="KW-1185">Reference proteome</keyword>
<name>A0AAF0IIL1_9EURO</name>
<organism evidence="1 2">
    <name type="scientific">Emydomyces testavorans</name>
    <dbReference type="NCBI Taxonomy" id="2070801"/>
    <lineage>
        <taxon>Eukaryota</taxon>
        <taxon>Fungi</taxon>
        <taxon>Dikarya</taxon>
        <taxon>Ascomycota</taxon>
        <taxon>Pezizomycotina</taxon>
        <taxon>Eurotiomycetes</taxon>
        <taxon>Eurotiomycetidae</taxon>
        <taxon>Onygenales</taxon>
        <taxon>Nannizziopsiaceae</taxon>
        <taxon>Emydomyces</taxon>
    </lineage>
</organism>